<organism evidence="2 3">
    <name type="scientific">Psychroflexus torquis (strain ATCC 700755 / CIP 106069 / ACAM 623)</name>
    <dbReference type="NCBI Taxonomy" id="313595"/>
    <lineage>
        <taxon>Bacteria</taxon>
        <taxon>Pseudomonadati</taxon>
        <taxon>Bacteroidota</taxon>
        <taxon>Flavobacteriia</taxon>
        <taxon>Flavobacteriales</taxon>
        <taxon>Flavobacteriaceae</taxon>
        <taxon>Psychroflexus</taxon>
    </lineage>
</organism>
<accession>K4IBE2</accession>
<feature type="domain" description="GIY-YIG" evidence="1">
    <location>
        <begin position="6"/>
        <end position="93"/>
    </location>
</feature>
<evidence type="ECO:0000313" key="2">
    <source>
        <dbReference type="EMBL" id="AFU67749.1"/>
    </source>
</evidence>
<protein>
    <submittedName>
        <fullName evidence="2">Intron endonuclease, GIY_YIG_SF superfamily</fullName>
    </submittedName>
</protein>
<dbReference type="Proteomes" id="UP000008514">
    <property type="component" value="Chromosome"/>
</dbReference>
<gene>
    <name evidence="2" type="ordered locus">P700755_000745</name>
</gene>
<dbReference type="InterPro" id="IPR000305">
    <property type="entry name" value="GIY-YIG_endonuc"/>
</dbReference>
<dbReference type="SMART" id="SM00465">
    <property type="entry name" value="GIYc"/>
    <property type="match status" value="1"/>
</dbReference>
<name>K4IBE2_PSYTT</name>
<sequence>MASWKDIKGIYLIERINIKESDKEPVYYVGQSIGIFNRWRQHCDGNEQNIDKEIKRFGFTNFSFLILEVVSKTKELNERETYWINESKKKGEIKMFNISQTTNTNQNLIASSIKEEIKTLFENEIGRSIYAISEKYKINFLDVVNIRKPLLKKQGLKYDSKSKNIVDEEGQLPVNWQGDRLTQILGETILKLKGQDIETKDVAYECNISIADLKKFISEYENSRCYDYAKSIN</sequence>
<dbReference type="PROSITE" id="PS50164">
    <property type="entry name" value="GIY_YIG"/>
    <property type="match status" value="1"/>
</dbReference>
<keyword evidence="3" id="KW-1185">Reference proteome</keyword>
<dbReference type="GO" id="GO:0004519">
    <property type="term" value="F:endonuclease activity"/>
    <property type="evidence" value="ECO:0007669"/>
    <property type="project" value="UniProtKB-KW"/>
</dbReference>
<dbReference type="KEGG" id="ptq:P700755_000745"/>
<keyword evidence="2" id="KW-0540">Nuclease</keyword>
<evidence type="ECO:0000313" key="3">
    <source>
        <dbReference type="Proteomes" id="UP000008514"/>
    </source>
</evidence>
<dbReference type="RefSeq" id="WP_015023366.1">
    <property type="nucleotide sequence ID" value="NC_018721.1"/>
</dbReference>
<dbReference type="Gene3D" id="3.40.1440.10">
    <property type="entry name" value="GIY-YIG endonuclease"/>
    <property type="match status" value="1"/>
</dbReference>
<dbReference type="Pfam" id="PF01541">
    <property type="entry name" value="GIY-YIG"/>
    <property type="match status" value="1"/>
</dbReference>
<reference evidence="2" key="2">
    <citation type="submission" date="2012-09" db="EMBL/GenBank/DDBJ databases">
        <title>The complete sequence of Psychroflexus torquis an extreme psychrophile from sea-ice that is stimulated by light.</title>
        <authorList>
            <person name="Feng S."/>
            <person name="Powell S.M."/>
            <person name="Bowman J.P."/>
        </authorList>
    </citation>
    <scope>NUCLEOTIDE SEQUENCE [LARGE SCALE GENOMIC DNA]</scope>
    <source>
        <strain evidence="2">ATCC 700755</strain>
    </source>
</reference>
<dbReference type="SUPFAM" id="SSF82771">
    <property type="entry name" value="GIY-YIG endonuclease"/>
    <property type="match status" value="1"/>
</dbReference>
<proteinExistence type="predicted"/>
<keyword evidence="2" id="KW-0255">Endonuclease</keyword>
<dbReference type="InterPro" id="IPR035901">
    <property type="entry name" value="GIY-YIG_endonuc_sf"/>
</dbReference>
<reference evidence="2" key="1">
    <citation type="submission" date="2006-03" db="EMBL/GenBank/DDBJ databases">
        <authorList>
            <person name="Bowman J."/>
            <person name="Ferriera S."/>
            <person name="Johnson J."/>
            <person name="Kravitz S."/>
            <person name="Halpern A."/>
            <person name="Remington K."/>
            <person name="Beeson K."/>
            <person name="Tran B."/>
            <person name="Rogers Y.-H."/>
            <person name="Friedman R."/>
            <person name="Venter J.C."/>
        </authorList>
    </citation>
    <scope>NUCLEOTIDE SEQUENCE [LARGE SCALE GENOMIC DNA]</scope>
    <source>
        <strain evidence="2">ATCC 700755</strain>
    </source>
</reference>
<dbReference type="EMBL" id="CP003879">
    <property type="protein sequence ID" value="AFU67749.1"/>
    <property type="molecule type" value="Genomic_DNA"/>
</dbReference>
<dbReference type="AlphaFoldDB" id="K4IBE2"/>
<dbReference type="HOGENOM" id="CLU_1189136_0_0_10"/>
<evidence type="ECO:0000259" key="1">
    <source>
        <dbReference type="PROSITE" id="PS50164"/>
    </source>
</evidence>
<keyword evidence="2" id="KW-0378">Hydrolase</keyword>